<dbReference type="GO" id="GO:0004475">
    <property type="term" value="F:mannose-1-phosphate guanylyltransferase (GTP) activity"/>
    <property type="evidence" value="ECO:0007669"/>
    <property type="project" value="UniProtKB-EC"/>
</dbReference>
<dbReference type="EC" id="2.7.7.13" evidence="2"/>
<dbReference type="CDD" id="cd02509">
    <property type="entry name" value="GDP-M1P_Guanylyltransferase"/>
    <property type="match status" value="1"/>
</dbReference>
<dbReference type="InterPro" id="IPR051161">
    <property type="entry name" value="Mannose-6P_isomerase_type2"/>
</dbReference>
<dbReference type="PANTHER" id="PTHR46390">
    <property type="entry name" value="MANNOSE-1-PHOSPHATE GUANYLYLTRANSFERASE"/>
    <property type="match status" value="1"/>
</dbReference>
<evidence type="ECO:0000256" key="4">
    <source>
        <dbReference type="ARBA" id="ARBA00022695"/>
    </source>
</evidence>
<sequence length="364" mass="41137">MIDHLYAVIMAGGGGTRLWPLSRRSHPKQMLAISGEKTLFQIAVDRLSGLLSPEQIYIVTVEEQAKELSRQKPEIPWENFLLEPMPKGTASVVALAAQAIQLIDPDAVMVVLTADHYIQNVEHFHRLISCGNKVAEEGFLVTLGIEPQYPATGYGYIQRGNSLGEYDGLPYYQVKKFKEKPNEDLAREFIERGDHDWNSGMFFWRADRILEEISNLMPELFSIISTIQKAWKTDRRNLVLKEYWEKIHPETIDYGIMEKASRVACIPARNLGWNDVGSWESLFDVLPVDETGNINLAKDVFLEDSTGSLIVSSSKADRFIAVIGIEDIVVVDTPDALLVCKKTETQKVKLIVDYLKKNGKQQLL</sequence>
<evidence type="ECO:0000256" key="7">
    <source>
        <dbReference type="ARBA" id="ARBA00047343"/>
    </source>
</evidence>
<dbReference type="FunFam" id="3.90.550.10:FF:000046">
    <property type="entry name" value="Mannose-1-phosphate guanylyltransferase (GDP)"/>
    <property type="match status" value="1"/>
</dbReference>
<evidence type="ECO:0000256" key="1">
    <source>
        <dbReference type="ARBA" id="ARBA00006115"/>
    </source>
</evidence>
<dbReference type="STRING" id="229920.ADM99_10945"/>
<protein>
    <recommendedName>
        <fullName evidence="2">mannose-1-phosphate guanylyltransferase</fullName>
        <ecNumber evidence="2">2.7.7.13</ecNumber>
    </recommendedName>
</protein>
<dbReference type="SUPFAM" id="SSF159283">
    <property type="entry name" value="Guanosine diphospho-D-mannose pyrophosphorylase/mannose-6-phosphate isomerase linker domain"/>
    <property type="match status" value="1"/>
</dbReference>
<gene>
    <name evidence="10" type="ORF">ADM99_10945</name>
</gene>
<comment type="caution">
    <text evidence="10">The sequence shown here is derived from an EMBL/GenBank/DDBJ whole genome shotgun (WGS) entry which is preliminary data.</text>
</comment>
<reference evidence="10 11" key="1">
    <citation type="submission" date="2015-07" db="EMBL/GenBank/DDBJ databases">
        <title>Genome sequence of Leptolinea tardivitalis DSM 16556.</title>
        <authorList>
            <person name="Hemp J."/>
            <person name="Ward L.M."/>
            <person name="Pace L.A."/>
            <person name="Fischer W.W."/>
        </authorList>
    </citation>
    <scope>NUCLEOTIDE SEQUENCE [LARGE SCALE GENOMIC DNA]</scope>
    <source>
        <strain evidence="10 11">YMTK-2</strain>
    </source>
</reference>
<dbReference type="AlphaFoldDB" id="A0A0P6XQW4"/>
<dbReference type="Pfam" id="PF22640">
    <property type="entry name" value="ManC_GMP_beta-helix"/>
    <property type="match status" value="1"/>
</dbReference>
<evidence type="ECO:0000313" key="10">
    <source>
        <dbReference type="EMBL" id="KPL71911.1"/>
    </source>
</evidence>
<keyword evidence="11" id="KW-1185">Reference proteome</keyword>
<dbReference type="InterPro" id="IPR049577">
    <property type="entry name" value="GMPP_N"/>
</dbReference>
<dbReference type="InterPro" id="IPR054566">
    <property type="entry name" value="ManC/GMP-like_b-helix"/>
</dbReference>
<keyword evidence="3" id="KW-0808">Transferase</keyword>
<dbReference type="SUPFAM" id="SSF53448">
    <property type="entry name" value="Nucleotide-diphospho-sugar transferases"/>
    <property type="match status" value="1"/>
</dbReference>
<dbReference type="Gene3D" id="3.90.550.10">
    <property type="entry name" value="Spore Coat Polysaccharide Biosynthesis Protein SpsA, Chain A"/>
    <property type="match status" value="1"/>
</dbReference>
<dbReference type="Pfam" id="PF00483">
    <property type="entry name" value="NTP_transferase"/>
    <property type="match status" value="1"/>
</dbReference>
<name>A0A0P6XQW4_9CHLR</name>
<comment type="similarity">
    <text evidence="1">Belongs to the mannose-6-phosphate isomerase type 2 family.</text>
</comment>
<dbReference type="GO" id="GO:0005525">
    <property type="term" value="F:GTP binding"/>
    <property type="evidence" value="ECO:0007669"/>
    <property type="project" value="UniProtKB-KW"/>
</dbReference>
<keyword evidence="6" id="KW-0342">GTP-binding</keyword>
<dbReference type="OrthoDB" id="9806359at2"/>
<feature type="domain" description="Nucleotidyl transferase" evidence="8">
    <location>
        <begin position="7"/>
        <end position="287"/>
    </location>
</feature>
<evidence type="ECO:0000259" key="8">
    <source>
        <dbReference type="Pfam" id="PF00483"/>
    </source>
</evidence>
<dbReference type="PANTHER" id="PTHR46390:SF1">
    <property type="entry name" value="MANNOSE-1-PHOSPHATE GUANYLYLTRANSFERASE"/>
    <property type="match status" value="1"/>
</dbReference>
<accession>A0A0P6XQW4</accession>
<organism evidence="10 11">
    <name type="scientific">Leptolinea tardivitalis</name>
    <dbReference type="NCBI Taxonomy" id="229920"/>
    <lineage>
        <taxon>Bacteria</taxon>
        <taxon>Bacillati</taxon>
        <taxon>Chloroflexota</taxon>
        <taxon>Anaerolineae</taxon>
        <taxon>Anaerolineales</taxon>
        <taxon>Anaerolineaceae</taxon>
        <taxon>Leptolinea</taxon>
    </lineage>
</organism>
<dbReference type="GO" id="GO:0009298">
    <property type="term" value="P:GDP-mannose biosynthetic process"/>
    <property type="evidence" value="ECO:0007669"/>
    <property type="project" value="TreeGrafter"/>
</dbReference>
<evidence type="ECO:0000256" key="2">
    <source>
        <dbReference type="ARBA" id="ARBA00012387"/>
    </source>
</evidence>
<keyword evidence="4" id="KW-0548">Nucleotidyltransferase</keyword>
<dbReference type="InterPro" id="IPR029044">
    <property type="entry name" value="Nucleotide-diphossugar_trans"/>
</dbReference>
<evidence type="ECO:0000259" key="9">
    <source>
        <dbReference type="Pfam" id="PF22640"/>
    </source>
</evidence>
<dbReference type="InterPro" id="IPR005835">
    <property type="entry name" value="NTP_transferase_dom"/>
</dbReference>
<dbReference type="RefSeq" id="WP_062420584.1">
    <property type="nucleotide sequence ID" value="NZ_BBYA01000002.1"/>
</dbReference>
<evidence type="ECO:0000256" key="5">
    <source>
        <dbReference type="ARBA" id="ARBA00022741"/>
    </source>
</evidence>
<dbReference type="PATRIC" id="fig|229920.5.peg.2105"/>
<evidence type="ECO:0000256" key="6">
    <source>
        <dbReference type="ARBA" id="ARBA00023134"/>
    </source>
</evidence>
<feature type="domain" description="MannoseP isomerase/GMP-like beta-helix" evidence="9">
    <location>
        <begin position="305"/>
        <end position="355"/>
    </location>
</feature>
<proteinExistence type="inferred from homology"/>
<evidence type="ECO:0000313" key="11">
    <source>
        <dbReference type="Proteomes" id="UP000050430"/>
    </source>
</evidence>
<dbReference type="Proteomes" id="UP000050430">
    <property type="component" value="Unassembled WGS sequence"/>
</dbReference>
<dbReference type="EMBL" id="LGCK01000010">
    <property type="protein sequence ID" value="KPL71911.1"/>
    <property type="molecule type" value="Genomic_DNA"/>
</dbReference>
<comment type="catalytic activity">
    <reaction evidence="7">
        <text>alpha-D-mannose 1-phosphate + GTP + H(+) = GDP-alpha-D-mannose + diphosphate</text>
        <dbReference type="Rhea" id="RHEA:15229"/>
        <dbReference type="ChEBI" id="CHEBI:15378"/>
        <dbReference type="ChEBI" id="CHEBI:33019"/>
        <dbReference type="ChEBI" id="CHEBI:37565"/>
        <dbReference type="ChEBI" id="CHEBI:57527"/>
        <dbReference type="ChEBI" id="CHEBI:58409"/>
        <dbReference type="EC" id="2.7.7.13"/>
    </reaction>
</comment>
<evidence type="ECO:0000256" key="3">
    <source>
        <dbReference type="ARBA" id="ARBA00022679"/>
    </source>
</evidence>
<keyword evidence="5" id="KW-0547">Nucleotide-binding</keyword>